<evidence type="ECO:0000256" key="4">
    <source>
        <dbReference type="ARBA" id="ARBA00012483"/>
    </source>
</evidence>
<proteinExistence type="inferred from homology"/>
<evidence type="ECO:0000256" key="3">
    <source>
        <dbReference type="ARBA" id="ARBA00004906"/>
    </source>
</evidence>
<dbReference type="GO" id="GO:0008270">
    <property type="term" value="F:zinc ion binding"/>
    <property type="evidence" value="ECO:0007669"/>
    <property type="project" value="UniProtKB-KW"/>
</dbReference>
<evidence type="ECO:0000256" key="13">
    <source>
        <dbReference type="ARBA" id="ARBA00024209"/>
    </source>
</evidence>
<feature type="domain" description="RING-type" evidence="16">
    <location>
        <begin position="121"/>
        <end position="163"/>
    </location>
</feature>
<dbReference type="SUPFAM" id="SSF57850">
    <property type="entry name" value="RING/U-box"/>
    <property type="match status" value="1"/>
</dbReference>
<name>A0AAP0R259_LIQFO</name>
<comment type="catalytic activity">
    <reaction evidence="1">
        <text>S-ubiquitinyl-[E2 ubiquitin-conjugating enzyme]-L-cysteine + [acceptor protein]-L-lysine = [E2 ubiquitin-conjugating enzyme]-L-cysteine + N(6)-ubiquitinyl-[acceptor protein]-L-lysine.</text>
        <dbReference type="EC" id="2.3.2.27"/>
    </reaction>
</comment>
<keyword evidence="8 14" id="KW-0863">Zinc-finger</keyword>
<comment type="caution">
    <text evidence="17">The sequence shown here is derived from an EMBL/GenBank/DDBJ whole genome shotgun (WGS) entry which is preliminary data.</text>
</comment>
<dbReference type="Proteomes" id="UP001415857">
    <property type="component" value="Unassembled WGS sequence"/>
</dbReference>
<dbReference type="PANTHER" id="PTHR46913">
    <property type="entry name" value="RING-H2 FINGER PROTEIN ATL16"/>
    <property type="match status" value="1"/>
</dbReference>
<evidence type="ECO:0000256" key="15">
    <source>
        <dbReference type="SAM" id="Phobius"/>
    </source>
</evidence>
<evidence type="ECO:0000256" key="11">
    <source>
        <dbReference type="ARBA" id="ARBA00022989"/>
    </source>
</evidence>
<evidence type="ECO:0000256" key="7">
    <source>
        <dbReference type="ARBA" id="ARBA00022723"/>
    </source>
</evidence>
<evidence type="ECO:0000313" key="18">
    <source>
        <dbReference type="Proteomes" id="UP001415857"/>
    </source>
</evidence>
<dbReference type="SMART" id="SM00184">
    <property type="entry name" value="RING"/>
    <property type="match status" value="1"/>
</dbReference>
<dbReference type="AlphaFoldDB" id="A0AAP0R259"/>
<comment type="pathway">
    <text evidence="3">Protein modification; protein ubiquitination.</text>
</comment>
<dbReference type="GO" id="GO:0016567">
    <property type="term" value="P:protein ubiquitination"/>
    <property type="evidence" value="ECO:0007669"/>
    <property type="project" value="InterPro"/>
</dbReference>
<reference evidence="17 18" key="1">
    <citation type="journal article" date="2024" name="Plant J.">
        <title>Genome sequences and population genomics reveal climatic adaptation and genomic divergence between two closely related sweetgum species.</title>
        <authorList>
            <person name="Xu W.Q."/>
            <person name="Ren C.Q."/>
            <person name="Zhang X.Y."/>
            <person name="Comes H.P."/>
            <person name="Liu X.H."/>
            <person name="Li Y.G."/>
            <person name="Kettle C.J."/>
            <person name="Jalonen R."/>
            <person name="Gaisberger H."/>
            <person name="Ma Y.Z."/>
            <person name="Qiu Y.X."/>
        </authorList>
    </citation>
    <scope>NUCLEOTIDE SEQUENCE [LARGE SCALE GENOMIC DNA]</scope>
    <source>
        <strain evidence="17">Hangzhou</strain>
    </source>
</reference>
<evidence type="ECO:0000256" key="14">
    <source>
        <dbReference type="PROSITE-ProRule" id="PRU00175"/>
    </source>
</evidence>
<evidence type="ECO:0000256" key="9">
    <source>
        <dbReference type="ARBA" id="ARBA00022786"/>
    </source>
</evidence>
<dbReference type="Pfam" id="PF13639">
    <property type="entry name" value="zf-RING_2"/>
    <property type="match status" value="1"/>
</dbReference>
<dbReference type="InterPro" id="IPR013083">
    <property type="entry name" value="Znf_RING/FYVE/PHD"/>
</dbReference>
<keyword evidence="10" id="KW-0862">Zinc</keyword>
<evidence type="ECO:0000256" key="1">
    <source>
        <dbReference type="ARBA" id="ARBA00000900"/>
    </source>
</evidence>
<keyword evidence="7" id="KW-0479">Metal-binding</keyword>
<evidence type="ECO:0000256" key="6">
    <source>
        <dbReference type="ARBA" id="ARBA00022692"/>
    </source>
</evidence>
<accession>A0AAP0R259</accession>
<comment type="subcellular location">
    <subcellularLocation>
        <location evidence="2">Membrane</location>
        <topology evidence="2">Single-pass membrane protein</topology>
    </subcellularLocation>
</comment>
<evidence type="ECO:0000256" key="10">
    <source>
        <dbReference type="ARBA" id="ARBA00022833"/>
    </source>
</evidence>
<sequence>MQWKNYIRSMEENYIFPLTLDDPVNARVLMLWILSITVLVLFIGAFISIMVWVLYRRCCRTRTYARMDVEMQVIDQPPWNLSADHAVGVDPPMRHRIIPEIVYRSSSSQRTVTLLYDAEICPWCRDEFGEGELLLSLPPCGHSFHAHCIAPYMPYVTVCPCCRRFITSTDES</sequence>
<dbReference type="GO" id="GO:0016020">
    <property type="term" value="C:membrane"/>
    <property type="evidence" value="ECO:0007669"/>
    <property type="project" value="UniProtKB-SubCell"/>
</dbReference>
<evidence type="ECO:0000256" key="2">
    <source>
        <dbReference type="ARBA" id="ARBA00004167"/>
    </source>
</evidence>
<keyword evidence="5" id="KW-0808">Transferase</keyword>
<evidence type="ECO:0000256" key="12">
    <source>
        <dbReference type="ARBA" id="ARBA00023136"/>
    </source>
</evidence>
<keyword evidence="18" id="KW-1185">Reference proteome</keyword>
<feature type="transmembrane region" description="Helical" evidence="15">
    <location>
        <begin position="29"/>
        <end position="55"/>
    </location>
</feature>
<keyword evidence="6 15" id="KW-0812">Transmembrane</keyword>
<protein>
    <recommendedName>
        <fullName evidence="4">RING-type E3 ubiquitin transferase</fullName>
        <ecNumber evidence="4">2.3.2.27</ecNumber>
    </recommendedName>
</protein>
<dbReference type="InterPro" id="IPR044600">
    <property type="entry name" value="ATL1/ATL16-like"/>
</dbReference>
<comment type="similarity">
    <text evidence="13">Belongs to the RING-type zinc finger family. ATL subfamily.</text>
</comment>
<evidence type="ECO:0000313" key="17">
    <source>
        <dbReference type="EMBL" id="KAK9265905.1"/>
    </source>
</evidence>
<dbReference type="EMBL" id="JBBPBK010000283">
    <property type="protein sequence ID" value="KAK9265905.1"/>
    <property type="molecule type" value="Genomic_DNA"/>
</dbReference>
<dbReference type="InterPro" id="IPR001841">
    <property type="entry name" value="Znf_RING"/>
</dbReference>
<evidence type="ECO:0000256" key="5">
    <source>
        <dbReference type="ARBA" id="ARBA00022679"/>
    </source>
</evidence>
<evidence type="ECO:0000259" key="16">
    <source>
        <dbReference type="PROSITE" id="PS50089"/>
    </source>
</evidence>
<dbReference type="Gene3D" id="3.30.40.10">
    <property type="entry name" value="Zinc/RING finger domain, C3HC4 (zinc finger)"/>
    <property type="match status" value="1"/>
</dbReference>
<dbReference type="EC" id="2.3.2.27" evidence="4"/>
<dbReference type="PROSITE" id="PS50089">
    <property type="entry name" value="ZF_RING_2"/>
    <property type="match status" value="1"/>
</dbReference>
<keyword evidence="12 15" id="KW-0472">Membrane</keyword>
<keyword evidence="11 15" id="KW-1133">Transmembrane helix</keyword>
<dbReference type="PANTHER" id="PTHR46913:SF1">
    <property type="entry name" value="RING-H2 FINGER PROTEIN ATL16"/>
    <property type="match status" value="1"/>
</dbReference>
<dbReference type="GO" id="GO:0061630">
    <property type="term" value="F:ubiquitin protein ligase activity"/>
    <property type="evidence" value="ECO:0007669"/>
    <property type="project" value="UniProtKB-EC"/>
</dbReference>
<gene>
    <name evidence="17" type="ORF">L1049_001779</name>
</gene>
<organism evidence="17 18">
    <name type="scientific">Liquidambar formosana</name>
    <name type="common">Formosan gum</name>
    <dbReference type="NCBI Taxonomy" id="63359"/>
    <lineage>
        <taxon>Eukaryota</taxon>
        <taxon>Viridiplantae</taxon>
        <taxon>Streptophyta</taxon>
        <taxon>Embryophyta</taxon>
        <taxon>Tracheophyta</taxon>
        <taxon>Spermatophyta</taxon>
        <taxon>Magnoliopsida</taxon>
        <taxon>eudicotyledons</taxon>
        <taxon>Gunneridae</taxon>
        <taxon>Pentapetalae</taxon>
        <taxon>Saxifragales</taxon>
        <taxon>Altingiaceae</taxon>
        <taxon>Liquidambar</taxon>
    </lineage>
</organism>
<keyword evidence="9" id="KW-0833">Ubl conjugation pathway</keyword>
<evidence type="ECO:0000256" key="8">
    <source>
        <dbReference type="ARBA" id="ARBA00022771"/>
    </source>
</evidence>